<comment type="similarity">
    <text evidence="4">Belongs to the MIEAP family.</text>
</comment>
<keyword evidence="11" id="KW-0472">Membrane</keyword>
<feature type="region of interest" description="Disordered" evidence="14">
    <location>
        <begin position="124"/>
        <end position="143"/>
    </location>
</feature>
<reference evidence="17 18" key="1">
    <citation type="submission" date="2025-04" db="UniProtKB">
        <authorList>
            <consortium name="RefSeq"/>
        </authorList>
    </citation>
    <scope>IDENTIFICATION</scope>
    <source>
        <tissue evidence="17 18">Whole sample</tissue>
    </source>
</reference>
<evidence type="ECO:0000256" key="9">
    <source>
        <dbReference type="ARBA" id="ARBA00023121"/>
    </source>
</evidence>
<dbReference type="GO" id="GO:0035695">
    <property type="term" value="P:mitophagy by internal vacuole formation"/>
    <property type="evidence" value="ECO:0007669"/>
    <property type="project" value="TreeGrafter"/>
</dbReference>
<evidence type="ECO:0000256" key="1">
    <source>
        <dbReference type="ARBA" id="ARBA00004294"/>
    </source>
</evidence>
<evidence type="ECO:0000256" key="11">
    <source>
        <dbReference type="ARBA" id="ARBA00023136"/>
    </source>
</evidence>
<organism evidence="16 18">
    <name type="scientific">Crassostrea virginica</name>
    <name type="common">Eastern oyster</name>
    <dbReference type="NCBI Taxonomy" id="6565"/>
    <lineage>
        <taxon>Eukaryota</taxon>
        <taxon>Metazoa</taxon>
        <taxon>Spiralia</taxon>
        <taxon>Lophotrochozoa</taxon>
        <taxon>Mollusca</taxon>
        <taxon>Bivalvia</taxon>
        <taxon>Autobranchia</taxon>
        <taxon>Pteriomorphia</taxon>
        <taxon>Ostreida</taxon>
        <taxon>Ostreoidea</taxon>
        <taxon>Ostreidae</taxon>
        <taxon>Crassostrea</taxon>
    </lineage>
</organism>
<dbReference type="GO" id="GO:0035694">
    <property type="term" value="P:mitochondrial protein catabolic process"/>
    <property type="evidence" value="ECO:0007669"/>
    <property type="project" value="InterPro"/>
</dbReference>
<keyword evidence="7" id="KW-1000">Mitochondrion outer membrane</keyword>
<evidence type="ECO:0000256" key="5">
    <source>
        <dbReference type="ARBA" id="ARBA00019863"/>
    </source>
</evidence>
<evidence type="ECO:0000256" key="6">
    <source>
        <dbReference type="ARBA" id="ARBA00022490"/>
    </source>
</evidence>
<proteinExistence type="inferred from homology"/>
<dbReference type="GeneID" id="111124779"/>
<gene>
    <name evidence="17 18" type="primary">LOC111124779</name>
</gene>
<sequence length="735" mass="85360">MSRQQKAERKEIPVDINKTQSAIKQILKTYESKKQWKEKLKLANEDFDSLTKKLQLNTYKMFIDLQERNKTTIIEPQHISKRHCIQELYEVVEDAWVEQCEFSKEAVKELFVLMETYSHVKEKQKANEYSDSSKSDEVSPKDHLSTRGIERVLKLVDKKFRPESIRKAQEELEHLKALDKRLNSSKEMEQQRKEWYKRCSQATTKILKSFQKSERPLYKLISFANDDKTQHSEEALYEYCALLQLEVLFQNDPKMAVEKKRDPAASSVPVSSERMSIEDIIRSMEKLAGHSICKEAKAEYDKLQDIEKMILQDEDLRLRKEDWRNHAPEGGKRYTDADPPKRPLHVVLDRACKEKICGSHRALREYGSMLHSEVLYDSKDNVTQMMAMSEDSETIGDQLGKQKCVIQVKRDEDPVLANHGKNLKEEERARGKEGMLETAKTYCETKKSWGRSKSQTDSEQYLDHRDIYRDDGKERKLQQKVESLQEQLRVKNSEIEDLTTRLSQAASRSLMFNNPSIADLSDKNRPTKLGERFEQLYDNEWTDAFETLKSALPSEKDVFIVLLEIIKDVYEFCKNALKQQILDLKSALEERIRDPKFNHGSKQYTSNGKADEMLSWKCEKCATDFQKGNAMNSVGGLTKIYKEFCKHRKFLDKPLPSSMFAKVEPYIEATVELCWLMSTQTPPMLLVFAERNKAFDKTLFRCMGHSGDKADLCVWPAVILHDGGPVVMKGHVLPL</sequence>
<keyword evidence="10" id="KW-0496">Mitochondrion</keyword>
<evidence type="ECO:0000256" key="12">
    <source>
        <dbReference type="ARBA" id="ARBA00032687"/>
    </source>
</evidence>
<evidence type="ECO:0000256" key="4">
    <source>
        <dbReference type="ARBA" id="ARBA00008233"/>
    </source>
</evidence>
<dbReference type="GO" id="GO:0005741">
    <property type="term" value="C:mitochondrial outer membrane"/>
    <property type="evidence" value="ECO:0007669"/>
    <property type="project" value="UniProtKB-SubCell"/>
</dbReference>
<keyword evidence="16" id="KW-1185">Reference proteome</keyword>
<comment type="subcellular location">
    <subcellularLocation>
        <location evidence="3">Cytoplasm</location>
    </subcellularLocation>
    <subcellularLocation>
        <location evidence="2">Mitochondrion matrix</location>
    </subcellularLocation>
    <subcellularLocation>
        <location evidence="1">Mitochondrion outer membrane</location>
    </subcellularLocation>
</comment>
<keyword evidence="9" id="KW-0446">Lipid-binding</keyword>
<evidence type="ECO:0000313" key="16">
    <source>
        <dbReference type="Proteomes" id="UP000694844"/>
    </source>
</evidence>
<dbReference type="RefSeq" id="XP_022323674.1">
    <property type="nucleotide sequence ID" value="XM_022467966.1"/>
</dbReference>
<evidence type="ECO:0000256" key="2">
    <source>
        <dbReference type="ARBA" id="ARBA00004305"/>
    </source>
</evidence>
<dbReference type="PANTHER" id="PTHR21771:SF0">
    <property type="entry name" value="MITOCHONDRIA-EATING PROTEIN"/>
    <property type="match status" value="1"/>
</dbReference>
<dbReference type="KEGG" id="cvn:111124779"/>
<dbReference type="InterPro" id="IPR026169">
    <property type="entry name" value="MIEAP"/>
</dbReference>
<evidence type="ECO:0000256" key="13">
    <source>
        <dbReference type="SAM" id="Coils"/>
    </source>
</evidence>
<dbReference type="GO" id="GO:0008289">
    <property type="term" value="F:lipid binding"/>
    <property type="evidence" value="ECO:0007669"/>
    <property type="project" value="UniProtKB-KW"/>
</dbReference>
<evidence type="ECO:0000313" key="17">
    <source>
        <dbReference type="RefSeq" id="XP_022323674.1"/>
    </source>
</evidence>
<evidence type="ECO:0000256" key="3">
    <source>
        <dbReference type="ARBA" id="ARBA00004496"/>
    </source>
</evidence>
<feature type="coiled-coil region" evidence="13">
    <location>
        <begin position="474"/>
        <end position="501"/>
    </location>
</feature>
<dbReference type="InterPro" id="IPR031981">
    <property type="entry name" value="MIEAP_C"/>
</dbReference>
<evidence type="ECO:0000259" key="15">
    <source>
        <dbReference type="Pfam" id="PF16026"/>
    </source>
</evidence>
<dbReference type="GO" id="GO:0005759">
    <property type="term" value="C:mitochondrial matrix"/>
    <property type="evidence" value="ECO:0007669"/>
    <property type="project" value="UniProtKB-SubCell"/>
</dbReference>
<dbReference type="OrthoDB" id="6153515at2759"/>
<protein>
    <recommendedName>
        <fullName evidence="5">Mitochondria-eating protein</fullName>
    </recommendedName>
    <alternativeName>
        <fullName evidence="12">Spermatogenesis-associated protein 18</fullName>
    </alternativeName>
</protein>
<feature type="domain" description="Mitochondria-eating protein C-terminal" evidence="15">
    <location>
        <begin position="525"/>
        <end position="733"/>
    </location>
</feature>
<dbReference type="PANTHER" id="PTHR21771">
    <property type="entry name" value="MITOCHONDRIA-EATING PROTEIN-RELATED"/>
    <property type="match status" value="1"/>
</dbReference>
<keyword evidence="8 13" id="KW-0175">Coiled coil</keyword>
<name>A0A8B8D7S7_CRAVI</name>
<evidence type="ECO:0000313" key="18">
    <source>
        <dbReference type="RefSeq" id="XP_022323675.1"/>
    </source>
</evidence>
<accession>A0A8B8D7S7</accession>
<evidence type="ECO:0000256" key="7">
    <source>
        <dbReference type="ARBA" id="ARBA00022787"/>
    </source>
</evidence>
<evidence type="ECO:0000256" key="10">
    <source>
        <dbReference type="ARBA" id="ARBA00023128"/>
    </source>
</evidence>
<dbReference type="AlphaFoldDB" id="A0A8B8D7S7"/>
<dbReference type="RefSeq" id="XP_022323675.1">
    <property type="nucleotide sequence ID" value="XM_022467967.1"/>
</dbReference>
<evidence type="ECO:0000256" key="14">
    <source>
        <dbReference type="SAM" id="MobiDB-lite"/>
    </source>
</evidence>
<keyword evidence="6" id="KW-0963">Cytoplasm</keyword>
<dbReference type="Pfam" id="PF16026">
    <property type="entry name" value="MIEAP"/>
    <property type="match status" value="1"/>
</dbReference>
<evidence type="ECO:0000256" key="8">
    <source>
        <dbReference type="ARBA" id="ARBA00023054"/>
    </source>
</evidence>
<dbReference type="Proteomes" id="UP000694844">
    <property type="component" value="Chromosome 3"/>
</dbReference>